<comment type="caution">
    <text evidence="2">The sequence shown here is derived from an EMBL/GenBank/DDBJ whole genome shotgun (WGS) entry which is preliminary data.</text>
</comment>
<evidence type="ECO:0000313" key="3">
    <source>
        <dbReference type="Proteomes" id="UP000829196"/>
    </source>
</evidence>
<evidence type="ECO:0000256" key="1">
    <source>
        <dbReference type="SAM" id="MobiDB-lite"/>
    </source>
</evidence>
<feature type="compositionally biased region" description="Basic and acidic residues" evidence="1">
    <location>
        <begin position="67"/>
        <end position="85"/>
    </location>
</feature>
<keyword evidence="3" id="KW-1185">Reference proteome</keyword>
<protein>
    <submittedName>
        <fullName evidence="2">Uncharacterized protein</fullName>
    </submittedName>
</protein>
<dbReference type="EMBL" id="JAGYWB010000017">
    <property type="protein sequence ID" value="KAI0495105.1"/>
    <property type="molecule type" value="Genomic_DNA"/>
</dbReference>
<dbReference type="AlphaFoldDB" id="A0A8T3ALJ3"/>
<reference evidence="2" key="1">
    <citation type="journal article" date="2022" name="Front. Genet.">
        <title>Chromosome-Scale Assembly of the Dendrobium nobile Genome Provides Insights Into the Molecular Mechanism of the Biosynthesis of the Medicinal Active Ingredient of Dendrobium.</title>
        <authorList>
            <person name="Xu Q."/>
            <person name="Niu S.-C."/>
            <person name="Li K.-L."/>
            <person name="Zheng P.-J."/>
            <person name="Zhang X.-J."/>
            <person name="Jia Y."/>
            <person name="Liu Y."/>
            <person name="Niu Y.-X."/>
            <person name="Yu L.-H."/>
            <person name="Chen D.-F."/>
            <person name="Zhang G.-Q."/>
        </authorList>
    </citation>
    <scope>NUCLEOTIDE SEQUENCE</scope>
    <source>
        <tissue evidence="2">Leaf</tissue>
    </source>
</reference>
<feature type="compositionally biased region" description="Basic and acidic residues" evidence="1">
    <location>
        <begin position="1"/>
        <end position="10"/>
    </location>
</feature>
<accession>A0A8T3ALJ3</accession>
<evidence type="ECO:0000313" key="2">
    <source>
        <dbReference type="EMBL" id="KAI0495105.1"/>
    </source>
</evidence>
<proteinExistence type="predicted"/>
<feature type="compositionally biased region" description="Basic and acidic residues" evidence="1">
    <location>
        <begin position="37"/>
        <end position="59"/>
    </location>
</feature>
<feature type="region of interest" description="Disordered" evidence="1">
    <location>
        <begin position="1"/>
        <end position="85"/>
    </location>
</feature>
<gene>
    <name evidence="2" type="ORF">KFK09_025252</name>
</gene>
<dbReference type="Proteomes" id="UP000829196">
    <property type="component" value="Unassembled WGS sequence"/>
</dbReference>
<organism evidence="2 3">
    <name type="scientific">Dendrobium nobile</name>
    <name type="common">Orchid</name>
    <dbReference type="NCBI Taxonomy" id="94219"/>
    <lineage>
        <taxon>Eukaryota</taxon>
        <taxon>Viridiplantae</taxon>
        <taxon>Streptophyta</taxon>
        <taxon>Embryophyta</taxon>
        <taxon>Tracheophyta</taxon>
        <taxon>Spermatophyta</taxon>
        <taxon>Magnoliopsida</taxon>
        <taxon>Liliopsida</taxon>
        <taxon>Asparagales</taxon>
        <taxon>Orchidaceae</taxon>
        <taxon>Epidendroideae</taxon>
        <taxon>Malaxideae</taxon>
        <taxon>Dendrobiinae</taxon>
        <taxon>Dendrobium</taxon>
    </lineage>
</organism>
<sequence>MTRKRQENPRIRSFRLTPYPSSRIEDENKAKKWLKNPTEKEGRRYEKEGKSKMESRDSIDGGSCGAAEERVGGENVVRRPSPEIA</sequence>
<name>A0A8T3ALJ3_DENNO</name>